<feature type="compositionally biased region" description="Basic and acidic residues" evidence="1">
    <location>
        <begin position="93"/>
        <end position="105"/>
    </location>
</feature>
<evidence type="ECO:0000313" key="3">
    <source>
        <dbReference type="EMBL" id="GGF22270.1"/>
    </source>
</evidence>
<evidence type="ECO:0000313" key="4">
    <source>
        <dbReference type="Proteomes" id="UP000632454"/>
    </source>
</evidence>
<organism evidence="3 4">
    <name type="scientific">Williamsia phyllosphaerae</name>
    <dbReference type="NCBI Taxonomy" id="885042"/>
    <lineage>
        <taxon>Bacteria</taxon>
        <taxon>Bacillati</taxon>
        <taxon>Actinomycetota</taxon>
        <taxon>Actinomycetes</taxon>
        <taxon>Mycobacteriales</taxon>
        <taxon>Nocardiaceae</taxon>
        <taxon>Williamsia</taxon>
    </lineage>
</organism>
<feature type="transmembrane region" description="Helical" evidence="2">
    <location>
        <begin position="429"/>
        <end position="451"/>
    </location>
</feature>
<dbReference type="EMBL" id="BMCS01000001">
    <property type="protein sequence ID" value="GGF22270.1"/>
    <property type="molecule type" value="Genomic_DNA"/>
</dbReference>
<accession>A0ABQ1UPI4</accession>
<evidence type="ECO:0008006" key="5">
    <source>
        <dbReference type="Google" id="ProtNLM"/>
    </source>
</evidence>
<keyword evidence="2" id="KW-0472">Membrane</keyword>
<feature type="transmembrane region" description="Helical" evidence="2">
    <location>
        <begin position="373"/>
        <end position="394"/>
    </location>
</feature>
<sequence length="454" mass="49526">MAREPDADSRPISVAELMARARELDEAPAADAGSDGSGRRRRGGAGSVSFAELTGELPRVSDTPSADPESRFVPTDSPTDGSERPRAPFPRSEPPRPTREPDVFPRSEVPAARPFEPPTRQAAWASPDRGAPERPVHPATRDISSGAIRDRFRDQRRAVAEDAVETGIIPRVEEAPEVDASTPPTGSLDGADLGHLTPQEREREFERYRNFEDIDDSAETAPEPKKKRGRLGGLLRGRSESTDEEPRDADERPWSRWPADDAAATEEVRDHLRDSGDLDVADDSAEPFPRDDAAPRPAPPADGRRRRDADAETQVVDLDKAQVAAYADERDARDRPADAAVDEQPRRRRARTDDADTTTTETSDTEASPARQWAMLGVQVVVGLVVGVGLFLGFHELWKWNVYFALVLAVVVMFGMVTTVHVVRRSQDLISTLLALGVGLIVTIGPLVLLASGS</sequence>
<dbReference type="RefSeq" id="WP_188488822.1">
    <property type="nucleotide sequence ID" value="NZ_BMCS01000001.1"/>
</dbReference>
<feature type="compositionally biased region" description="Basic and acidic residues" evidence="1">
    <location>
        <begin position="198"/>
        <end position="212"/>
    </location>
</feature>
<keyword evidence="4" id="KW-1185">Reference proteome</keyword>
<dbReference type="Proteomes" id="UP000632454">
    <property type="component" value="Unassembled WGS sequence"/>
</dbReference>
<keyword evidence="2" id="KW-1133">Transmembrane helix</keyword>
<feature type="compositionally biased region" description="Basic and acidic residues" evidence="1">
    <location>
        <begin position="266"/>
        <end position="276"/>
    </location>
</feature>
<name>A0ABQ1UPI4_9NOCA</name>
<comment type="caution">
    <text evidence="3">The sequence shown here is derived from an EMBL/GenBank/DDBJ whole genome shotgun (WGS) entry which is preliminary data.</text>
</comment>
<reference evidence="4" key="1">
    <citation type="journal article" date="2019" name="Int. J. Syst. Evol. Microbiol.">
        <title>The Global Catalogue of Microorganisms (GCM) 10K type strain sequencing project: providing services to taxonomists for standard genome sequencing and annotation.</title>
        <authorList>
            <consortium name="The Broad Institute Genomics Platform"/>
            <consortium name="The Broad Institute Genome Sequencing Center for Infectious Disease"/>
            <person name="Wu L."/>
            <person name="Ma J."/>
        </authorList>
    </citation>
    <scope>NUCLEOTIDE SEQUENCE [LARGE SCALE GENOMIC DNA]</scope>
    <source>
        <strain evidence="4">CCM 7855</strain>
    </source>
</reference>
<feature type="compositionally biased region" description="Basic and acidic residues" evidence="1">
    <location>
        <begin position="327"/>
        <end position="337"/>
    </location>
</feature>
<feature type="region of interest" description="Disordered" evidence="1">
    <location>
        <begin position="167"/>
        <end position="368"/>
    </location>
</feature>
<feature type="transmembrane region" description="Helical" evidence="2">
    <location>
        <begin position="401"/>
        <end position="423"/>
    </location>
</feature>
<evidence type="ECO:0000256" key="1">
    <source>
        <dbReference type="SAM" id="MobiDB-lite"/>
    </source>
</evidence>
<feature type="compositionally biased region" description="Basic and acidic residues" evidence="1">
    <location>
        <begin position="130"/>
        <end position="140"/>
    </location>
</feature>
<evidence type="ECO:0000256" key="2">
    <source>
        <dbReference type="SAM" id="Phobius"/>
    </source>
</evidence>
<gene>
    <name evidence="3" type="ORF">GCM10007298_17730</name>
</gene>
<keyword evidence="2" id="KW-0812">Transmembrane</keyword>
<feature type="region of interest" description="Disordered" evidence="1">
    <location>
        <begin position="1"/>
        <end position="151"/>
    </location>
</feature>
<feature type="compositionally biased region" description="Low complexity" evidence="1">
    <location>
        <begin position="357"/>
        <end position="368"/>
    </location>
</feature>
<protein>
    <recommendedName>
        <fullName evidence="5">FUSC family protein</fullName>
    </recommendedName>
</protein>
<proteinExistence type="predicted"/>